<gene>
    <name evidence="2" type="ORF">LWI29_005349</name>
</gene>
<sequence>MNYDVNKYNVDLSSISIVPGSTCRTFIRNGDDVQFMLGEDRVIPQVCVSLTERTAGYVVAVDHADTAEPQFGDVFGCQIEQYDAQYNEQNNYNYPNHEVDNEANNEQVDDLQNADEEPAQMQTHGRRVEGVSGTAPKLPGTSEVRYNVTASESVNATTWVFPGVDSYSFGTSRSSILAA</sequence>
<reference evidence="2" key="1">
    <citation type="journal article" date="2022" name="Plant J.">
        <title>Strategies of tolerance reflected in two North American maple genomes.</title>
        <authorList>
            <person name="McEvoy S.L."/>
            <person name="Sezen U.U."/>
            <person name="Trouern-Trend A."/>
            <person name="McMahon S.M."/>
            <person name="Schaberg P.G."/>
            <person name="Yang J."/>
            <person name="Wegrzyn J.L."/>
            <person name="Swenson N.G."/>
        </authorList>
    </citation>
    <scope>NUCLEOTIDE SEQUENCE</scope>
    <source>
        <strain evidence="2">NS2018</strain>
    </source>
</reference>
<evidence type="ECO:0000256" key="1">
    <source>
        <dbReference type="SAM" id="MobiDB-lite"/>
    </source>
</evidence>
<proteinExistence type="predicted"/>
<evidence type="ECO:0000313" key="2">
    <source>
        <dbReference type="EMBL" id="KAK0594523.1"/>
    </source>
</evidence>
<name>A0AA39VXA1_ACESA</name>
<dbReference type="Proteomes" id="UP001168877">
    <property type="component" value="Unassembled WGS sequence"/>
</dbReference>
<organism evidence="2 3">
    <name type="scientific">Acer saccharum</name>
    <name type="common">Sugar maple</name>
    <dbReference type="NCBI Taxonomy" id="4024"/>
    <lineage>
        <taxon>Eukaryota</taxon>
        <taxon>Viridiplantae</taxon>
        <taxon>Streptophyta</taxon>
        <taxon>Embryophyta</taxon>
        <taxon>Tracheophyta</taxon>
        <taxon>Spermatophyta</taxon>
        <taxon>Magnoliopsida</taxon>
        <taxon>eudicotyledons</taxon>
        <taxon>Gunneridae</taxon>
        <taxon>Pentapetalae</taxon>
        <taxon>rosids</taxon>
        <taxon>malvids</taxon>
        <taxon>Sapindales</taxon>
        <taxon>Sapindaceae</taxon>
        <taxon>Hippocastanoideae</taxon>
        <taxon>Acereae</taxon>
        <taxon>Acer</taxon>
    </lineage>
</organism>
<dbReference type="EMBL" id="JAUESC010000028">
    <property type="protein sequence ID" value="KAK0594523.1"/>
    <property type="molecule type" value="Genomic_DNA"/>
</dbReference>
<dbReference type="AlphaFoldDB" id="A0AA39VXA1"/>
<evidence type="ECO:0000313" key="3">
    <source>
        <dbReference type="Proteomes" id="UP001168877"/>
    </source>
</evidence>
<protein>
    <submittedName>
        <fullName evidence="2">Uncharacterized protein</fullName>
    </submittedName>
</protein>
<comment type="caution">
    <text evidence="2">The sequence shown here is derived from an EMBL/GenBank/DDBJ whole genome shotgun (WGS) entry which is preliminary data.</text>
</comment>
<accession>A0AA39VXA1</accession>
<reference evidence="2" key="2">
    <citation type="submission" date="2023-06" db="EMBL/GenBank/DDBJ databases">
        <authorList>
            <person name="Swenson N.G."/>
            <person name="Wegrzyn J.L."/>
            <person name="Mcevoy S.L."/>
        </authorList>
    </citation>
    <scope>NUCLEOTIDE SEQUENCE</scope>
    <source>
        <strain evidence="2">NS2018</strain>
        <tissue evidence="2">Leaf</tissue>
    </source>
</reference>
<feature type="region of interest" description="Disordered" evidence="1">
    <location>
        <begin position="117"/>
        <end position="140"/>
    </location>
</feature>
<keyword evidence="3" id="KW-1185">Reference proteome</keyword>